<proteinExistence type="predicted"/>
<dbReference type="Proteomes" id="UP000799755">
    <property type="component" value="Unassembled WGS sequence"/>
</dbReference>
<accession>A0ACB6RHP6</accession>
<dbReference type="EMBL" id="MU003492">
    <property type="protein sequence ID" value="KAF2478255.1"/>
    <property type="molecule type" value="Genomic_DNA"/>
</dbReference>
<reference evidence="1" key="1">
    <citation type="journal article" date="2020" name="Stud. Mycol.">
        <title>101 Dothideomycetes genomes: a test case for predicting lifestyles and emergence of pathogens.</title>
        <authorList>
            <person name="Haridas S."/>
            <person name="Albert R."/>
            <person name="Binder M."/>
            <person name="Bloem J."/>
            <person name="Labutti K."/>
            <person name="Salamov A."/>
            <person name="Andreopoulos B."/>
            <person name="Baker S."/>
            <person name="Barry K."/>
            <person name="Bills G."/>
            <person name="Bluhm B."/>
            <person name="Cannon C."/>
            <person name="Castanera R."/>
            <person name="Culley D."/>
            <person name="Daum C."/>
            <person name="Ezra D."/>
            <person name="Gonzalez J."/>
            <person name="Henrissat B."/>
            <person name="Kuo A."/>
            <person name="Liang C."/>
            <person name="Lipzen A."/>
            <person name="Lutzoni F."/>
            <person name="Magnuson J."/>
            <person name="Mondo S."/>
            <person name="Nolan M."/>
            <person name="Ohm R."/>
            <person name="Pangilinan J."/>
            <person name="Park H.-J."/>
            <person name="Ramirez L."/>
            <person name="Alfaro M."/>
            <person name="Sun H."/>
            <person name="Tritt A."/>
            <person name="Yoshinaga Y."/>
            <person name="Zwiers L.-H."/>
            <person name="Turgeon B."/>
            <person name="Goodwin S."/>
            <person name="Spatafora J."/>
            <person name="Crous P."/>
            <person name="Grigoriev I."/>
        </authorList>
    </citation>
    <scope>NUCLEOTIDE SEQUENCE</scope>
    <source>
        <strain evidence="1">ATCC 200398</strain>
    </source>
</reference>
<organism evidence="1 2">
    <name type="scientific">Lindgomyces ingoldianus</name>
    <dbReference type="NCBI Taxonomy" id="673940"/>
    <lineage>
        <taxon>Eukaryota</taxon>
        <taxon>Fungi</taxon>
        <taxon>Dikarya</taxon>
        <taxon>Ascomycota</taxon>
        <taxon>Pezizomycotina</taxon>
        <taxon>Dothideomycetes</taxon>
        <taxon>Pleosporomycetidae</taxon>
        <taxon>Pleosporales</taxon>
        <taxon>Lindgomycetaceae</taxon>
        <taxon>Lindgomyces</taxon>
    </lineage>
</organism>
<comment type="caution">
    <text evidence="1">The sequence shown here is derived from an EMBL/GenBank/DDBJ whole genome shotgun (WGS) entry which is preliminary data.</text>
</comment>
<keyword evidence="2" id="KW-1185">Reference proteome</keyword>
<name>A0ACB6RHP6_9PLEO</name>
<gene>
    <name evidence="1" type="ORF">BDR25DRAFT_207142</name>
</gene>
<sequence length="651" mass="69678">MNQMQSYADVHQPHMSAATAHAPVSAAPSSLSHYSYPPQPSILQPGPQYASAPAGYPPYGYPNGVPSQLPASSSMSNALVPQAIQLPAMTSGAPTSSLSGSQSYPQHQFDHTGQIAPPGMKPRVTATLWEDEGSLCFQVEAKGVCVARREDNHMINGTKLLNVAGMTRGRRDGILKSEKTRHVVKIGPMHLKGVWIPFDRALEFANKEKITEQLYPLFVHDIGALLYHPSNQTRASVGGAAMAAVERNRRPDPMQTQRYLTGPTTSQPPSLHHHHSMSNPIGAAMSQPPHAIQPHPSAGRPGLDRAHTFPTPPTSASSLMGMGYQGSSSEWSSSNVQNIQGSQPLSIDTGLSNTRSVPTTPASTPPGQVQPGMAYPTAQSYDNSRPMYSAPPSQPSQYNTQSQQMMGYRPPVQDGPYPKTEMAPPARTTDQGDVKPSEGMLAQNNEQVSHAAGEDEGDHDNENEYTHTNAPYNANRGSYAYASSTAPGPIHGDHPHLSPEMTGSPHQNGSGRATPRTTTTGQTQWNSGYPTPQRQTGPSSNLYSVMSDTRGSATNGNPPPESYQPPGAVAQYPSQAYATPNGVSVNPKRARDDEDDQDPYARSNSAAGDDIDGLKRRKTVEGGAGGGAAYSRDPNHGIQRTRSTITQRARR</sequence>
<protein>
    <submittedName>
        <fullName evidence="1">Apses-domain-containing protein</fullName>
    </submittedName>
</protein>
<evidence type="ECO:0000313" key="1">
    <source>
        <dbReference type="EMBL" id="KAF2478255.1"/>
    </source>
</evidence>
<evidence type="ECO:0000313" key="2">
    <source>
        <dbReference type="Proteomes" id="UP000799755"/>
    </source>
</evidence>